<feature type="compositionally biased region" description="Polar residues" evidence="3">
    <location>
        <begin position="10"/>
        <end position="21"/>
    </location>
</feature>
<feature type="compositionally biased region" description="Polar residues" evidence="3">
    <location>
        <begin position="966"/>
        <end position="976"/>
    </location>
</feature>
<dbReference type="InterPro" id="IPR035899">
    <property type="entry name" value="DBL_dom_sf"/>
</dbReference>
<dbReference type="SUPFAM" id="SSF50044">
    <property type="entry name" value="SH3-domain"/>
    <property type="match status" value="2"/>
</dbReference>
<dbReference type="Pfam" id="PF07653">
    <property type="entry name" value="SH3_2"/>
    <property type="match status" value="2"/>
</dbReference>
<dbReference type="VEuPathDB" id="VectorBase:LLONM1_008205"/>
<dbReference type="EMBL" id="AJWK01010713">
    <property type="status" value="NOT_ANNOTATED_CDS"/>
    <property type="molecule type" value="Genomic_DNA"/>
</dbReference>
<feature type="domain" description="SH3" evidence="4">
    <location>
        <begin position="240"/>
        <end position="311"/>
    </location>
</feature>
<dbReference type="InterPro" id="IPR053086">
    <property type="entry name" value="RhoGEF_domain"/>
</dbReference>
<feature type="compositionally biased region" description="Basic residues" evidence="3">
    <location>
        <begin position="953"/>
        <end position="965"/>
    </location>
</feature>
<dbReference type="EnsemblMetazoa" id="LLOJ003339-RA">
    <property type="protein sequence ID" value="LLOJ003339-PA"/>
    <property type="gene ID" value="LLOJ003339"/>
</dbReference>
<dbReference type="Pfam" id="PF00621">
    <property type="entry name" value="RhoGEF"/>
    <property type="match status" value="1"/>
</dbReference>
<reference evidence="8" key="1">
    <citation type="submission" date="2012-05" db="EMBL/GenBank/DDBJ databases">
        <title>Whole Genome Assembly of Lutzomyia longipalpis.</title>
        <authorList>
            <person name="Richards S."/>
            <person name="Qu C."/>
            <person name="Dillon R."/>
            <person name="Worley K."/>
            <person name="Scherer S."/>
            <person name="Batterton M."/>
            <person name="Taylor A."/>
            <person name="Hawes A."/>
            <person name="Hernandez B."/>
            <person name="Kovar C."/>
            <person name="Mandapat C."/>
            <person name="Pham C."/>
            <person name="Qu C."/>
            <person name="Jing C."/>
            <person name="Bess C."/>
            <person name="Bandaranaike D."/>
            <person name="Ngo D."/>
            <person name="Ongeri F."/>
            <person name="Arias F."/>
            <person name="Lara F."/>
            <person name="Weissenberger G."/>
            <person name="Kamau G."/>
            <person name="Han H."/>
            <person name="Shen H."/>
            <person name="Dinh H."/>
            <person name="Khalil I."/>
            <person name="Jones J."/>
            <person name="Shafer J."/>
            <person name="Jayaseelan J."/>
            <person name="Quiroz J."/>
            <person name="Blankenburg K."/>
            <person name="Nguyen L."/>
            <person name="Jackson L."/>
            <person name="Francisco L."/>
            <person name="Tang L.-Y."/>
            <person name="Pu L.-L."/>
            <person name="Perales L."/>
            <person name="Lorensuhewa L."/>
            <person name="Munidasa M."/>
            <person name="Coyle M."/>
            <person name="Taylor M."/>
            <person name="Puazo M."/>
            <person name="Firestine M."/>
            <person name="Scheel M."/>
            <person name="Javaid M."/>
            <person name="Wang M."/>
            <person name="Li M."/>
            <person name="Tabassum N."/>
            <person name="Saada N."/>
            <person name="Osuji N."/>
            <person name="Aqrawi P."/>
            <person name="Fu Q."/>
            <person name="Thornton R."/>
            <person name="Raj R."/>
            <person name="Goodspeed R."/>
            <person name="Mata R."/>
            <person name="Najjar R."/>
            <person name="Gubbala S."/>
            <person name="Lee S."/>
            <person name="Denson S."/>
            <person name="Patil S."/>
            <person name="Macmil S."/>
            <person name="Qi S."/>
            <person name="Matskevitch T."/>
            <person name="Palculict T."/>
            <person name="Mathew T."/>
            <person name="Vee V."/>
            <person name="Velamala V."/>
            <person name="Korchina V."/>
            <person name="Cai W."/>
            <person name="Liu W."/>
            <person name="Dai W."/>
            <person name="Zou X."/>
            <person name="Zhu Y."/>
            <person name="Zhang Y."/>
            <person name="Wu Y.-Q."/>
            <person name="Xin Y."/>
            <person name="Nazarath L."/>
            <person name="Kovar C."/>
            <person name="Han Y."/>
            <person name="Muzny D."/>
            <person name="Gibbs R."/>
        </authorList>
    </citation>
    <scope>NUCLEOTIDE SEQUENCE [LARGE SCALE GENOMIC DNA]</scope>
    <source>
        <strain evidence="8">Jacobina</strain>
    </source>
</reference>
<keyword evidence="8" id="KW-1185">Reference proteome</keyword>
<evidence type="ECO:0000313" key="8">
    <source>
        <dbReference type="Proteomes" id="UP000092461"/>
    </source>
</evidence>
<evidence type="ECO:0000259" key="5">
    <source>
        <dbReference type="PROSITE" id="PS50010"/>
    </source>
</evidence>
<feature type="region of interest" description="Disordered" evidence="3">
    <location>
        <begin position="319"/>
        <end position="347"/>
    </location>
</feature>
<name>A0A1B0CG38_LUTLO</name>
<evidence type="ECO:0000259" key="4">
    <source>
        <dbReference type="PROSITE" id="PS50002"/>
    </source>
</evidence>
<reference evidence="7" key="3">
    <citation type="submission" date="2020-05" db="UniProtKB">
        <authorList>
            <consortium name="EnsemblMetazoa"/>
        </authorList>
    </citation>
    <scope>IDENTIFICATION</scope>
    <source>
        <strain evidence="7">Jacobina</strain>
    </source>
</reference>
<feature type="compositionally biased region" description="Basic and acidic residues" evidence="3">
    <location>
        <begin position="898"/>
        <end position="911"/>
    </location>
</feature>
<dbReference type="VEuPathDB" id="VectorBase:LLOJ003339"/>
<dbReference type="InterPro" id="IPR036028">
    <property type="entry name" value="SH3-like_dom_sf"/>
</dbReference>
<proteinExistence type="predicted"/>
<feature type="domain" description="DH" evidence="5">
    <location>
        <begin position="356"/>
        <end position="740"/>
    </location>
</feature>
<dbReference type="GO" id="GO:0005085">
    <property type="term" value="F:guanyl-nucleotide exchange factor activity"/>
    <property type="evidence" value="ECO:0007669"/>
    <property type="project" value="InterPro"/>
</dbReference>
<dbReference type="Pfam" id="PF22697">
    <property type="entry name" value="SOS1_NGEF_PH"/>
    <property type="match status" value="1"/>
</dbReference>
<dbReference type="AlphaFoldDB" id="A0A1B0CG38"/>
<feature type="compositionally biased region" description="Basic and acidic residues" evidence="3">
    <location>
        <begin position="931"/>
        <end position="946"/>
    </location>
</feature>
<dbReference type="PANTHER" id="PTHR45834:SF3">
    <property type="entry name" value="RHO GUANINE NUCLEOTIDE EXCHANGE FACTOR 3, ISOFORM L"/>
    <property type="match status" value="1"/>
</dbReference>
<feature type="region of interest" description="Disordered" evidence="3">
    <location>
        <begin position="1"/>
        <end position="126"/>
    </location>
</feature>
<evidence type="ECO:0000256" key="1">
    <source>
        <dbReference type="ARBA" id="ARBA00022443"/>
    </source>
</evidence>
<evidence type="ECO:0000256" key="3">
    <source>
        <dbReference type="SAM" id="MobiDB-lite"/>
    </source>
</evidence>
<dbReference type="EMBL" id="GITU01004935">
    <property type="protein sequence ID" value="MBC1173638.1"/>
    <property type="molecule type" value="Transcribed_RNA"/>
</dbReference>
<dbReference type="Gene3D" id="2.30.29.30">
    <property type="entry name" value="Pleckstrin-homology domain (PH domain)/Phosphotyrosine-binding domain (PTB)"/>
    <property type="match status" value="1"/>
</dbReference>
<dbReference type="InterPro" id="IPR001452">
    <property type="entry name" value="SH3_domain"/>
</dbReference>
<dbReference type="SMART" id="SM00326">
    <property type="entry name" value="SH3"/>
    <property type="match status" value="2"/>
</dbReference>
<dbReference type="EMBL" id="AJWK01010712">
    <property type="status" value="NOT_ANNOTATED_CDS"/>
    <property type="molecule type" value="Genomic_DNA"/>
</dbReference>
<dbReference type="GO" id="GO:0005829">
    <property type="term" value="C:cytosol"/>
    <property type="evidence" value="ECO:0007669"/>
    <property type="project" value="TreeGrafter"/>
</dbReference>
<dbReference type="PROSITE" id="PS50010">
    <property type="entry name" value="DH_2"/>
    <property type="match status" value="1"/>
</dbReference>
<feature type="region of interest" description="Disordered" evidence="3">
    <location>
        <begin position="564"/>
        <end position="589"/>
    </location>
</feature>
<keyword evidence="1 2" id="KW-0728">SH3 domain</keyword>
<accession>A0A1B0CG38</accession>
<feature type="compositionally biased region" description="Polar residues" evidence="3">
    <location>
        <begin position="46"/>
        <end position="61"/>
    </location>
</feature>
<feature type="domain" description="SH3" evidence="4">
    <location>
        <begin position="485"/>
        <end position="556"/>
    </location>
</feature>
<dbReference type="SUPFAM" id="SSF50729">
    <property type="entry name" value="PH domain-like"/>
    <property type="match status" value="1"/>
</dbReference>
<dbReference type="SUPFAM" id="SSF48065">
    <property type="entry name" value="DBL homology domain (DH-domain)"/>
    <property type="match status" value="1"/>
</dbReference>
<sequence>MSFPAERSDMYSSCIESSNSGAGMKVKNDFQKKSDTPKETLIKIPCSSNVNSQMMTDSKCSNAKIDPPSAARDSTADDDTGGGGDLQDSSALLSPARANYRSKSLPKSFMRGSHLKKSTGSRPTKLTNQMRAVSSPLVTEETFTFVTNESQIPENETLTVASSNESVLQKFKKSITQFRGKHSRKRNKCGECEAQLSKAMSKSEESRLMTKTDSEPEIFKENLSQSFPDSLTSLQEEEEKAPIYAEAVFAFQASDTQELALRKGDLIEVFVYDDCPWWWGRLMIPDPVPTMGSPATRDGWFPRDFVKVIPSVAVRSKKAESLAANPPQDPLGDTRARNGVTGDKPSITSQEYQMNFRDNAIRELLDAETAYTNQMRAVSSPLVTEETFTFVTNESQIPENETLTVASSNESVLQKFKKSITQFRGKHSRKRNKCGECEAQLSKAMSKSEESRLMTKTDSEPEIFKENLSQSFPDSLTSLQEEEEKAPIYAEAVFAFQASDTQELALRKGDLIEVFVYDDCPWWWGRLMIPDPVPTMGSPATRDGWFPRDFVKVIPSVAVRSKKAESLAANPPQDPLGDTRARNGVTGDKPSITSQEYQMNFRDNAIRELLDAETAYVNLLSSLCYGHQAAFSVYSTYCNSHPRGFMELEKYTGNKAACEILERCRKCEKLPELPLTAHLLAPIQRICRYPLHLSELVKYFPSNPNFQRDVKKNEDMMDCKESFELALGTMKKVAEMVNEEKRNSEHMSRIQTQFDNFTGPPLHFHSTRLFLQIDAIRLSPNLWNNTFTLFLFDRQIIYCRKDFMKRTHFIYKGRIFLDNCSILNLPDGKMFGVTLKNALRIYCDTRNKWHDFCFRSAAHKIRFLNTLSVERQYCGTSLFVSEFAGTADDDNITDDENLGVKKPPDGGDINRTEVVPPPGGGTTSNGQAKKPKPDVSHYDVPKKVIPMEEGGANRRHLGSWFRKPKSTNSTPFQSPTHRPPPVDGFGMQRNSMDGRSAPKNPDPSAKAS</sequence>
<dbReference type="Proteomes" id="UP000092461">
    <property type="component" value="Unassembled WGS sequence"/>
</dbReference>
<dbReference type="PROSITE" id="PS50002">
    <property type="entry name" value="SH3"/>
    <property type="match status" value="2"/>
</dbReference>
<dbReference type="InterPro" id="IPR000219">
    <property type="entry name" value="DH_dom"/>
</dbReference>
<dbReference type="Gene3D" id="1.20.900.10">
    <property type="entry name" value="Dbl homology (DH) domain"/>
    <property type="match status" value="1"/>
</dbReference>
<dbReference type="CDD" id="cd01224">
    <property type="entry name" value="PH_Collybistin_ASEF"/>
    <property type="match status" value="1"/>
</dbReference>
<reference evidence="6" key="2">
    <citation type="journal article" date="2020" name="BMC">
        <title>Leishmania infection induces a limited differential gene expression in the sand fly midgut.</title>
        <authorList>
            <person name="Coutinho-Abreu I.V."/>
            <person name="Serafim T.D."/>
            <person name="Meneses C."/>
            <person name="Kamhawi S."/>
            <person name="Oliveira F."/>
            <person name="Valenzuela J.G."/>
        </authorList>
    </citation>
    <scope>NUCLEOTIDE SEQUENCE</scope>
    <source>
        <strain evidence="6">Jacobina</strain>
        <tissue evidence="6">Midgut</tissue>
    </source>
</reference>
<dbReference type="Gene3D" id="2.30.30.40">
    <property type="entry name" value="SH3 Domains"/>
    <property type="match status" value="2"/>
</dbReference>
<feature type="compositionally biased region" description="Basic and acidic residues" evidence="3">
    <location>
        <begin position="26"/>
        <end position="41"/>
    </location>
</feature>
<evidence type="ECO:0000313" key="7">
    <source>
        <dbReference type="EnsemblMetazoa" id="LLOJ003339-PA"/>
    </source>
</evidence>
<organism evidence="7 8">
    <name type="scientific">Lutzomyia longipalpis</name>
    <name type="common">Sand fly</name>
    <dbReference type="NCBI Taxonomy" id="7200"/>
    <lineage>
        <taxon>Eukaryota</taxon>
        <taxon>Metazoa</taxon>
        <taxon>Ecdysozoa</taxon>
        <taxon>Arthropoda</taxon>
        <taxon>Hexapoda</taxon>
        <taxon>Insecta</taxon>
        <taxon>Pterygota</taxon>
        <taxon>Neoptera</taxon>
        <taxon>Endopterygota</taxon>
        <taxon>Diptera</taxon>
        <taxon>Nematocera</taxon>
        <taxon>Psychodoidea</taxon>
        <taxon>Psychodidae</taxon>
        <taxon>Lutzomyia</taxon>
        <taxon>Lutzomyia</taxon>
    </lineage>
</organism>
<protein>
    <submittedName>
        <fullName evidence="6">Putative invasion-inducing protein</fullName>
    </submittedName>
</protein>
<evidence type="ECO:0000313" key="6">
    <source>
        <dbReference type="EMBL" id="MBC1173638.1"/>
    </source>
</evidence>
<dbReference type="InterPro" id="IPR011993">
    <property type="entry name" value="PH-like_dom_sf"/>
</dbReference>
<feature type="region of interest" description="Disordered" evidence="3">
    <location>
        <begin position="890"/>
        <end position="1008"/>
    </location>
</feature>
<evidence type="ECO:0000256" key="2">
    <source>
        <dbReference type="PROSITE-ProRule" id="PRU00192"/>
    </source>
</evidence>
<dbReference type="InterPro" id="IPR055251">
    <property type="entry name" value="SOS1_NGEF_PH"/>
</dbReference>
<dbReference type="PANTHER" id="PTHR45834">
    <property type="entry name" value="RHO GUANINE NUCLEOTIDE EXCHANGE FACTOR 9-RELATED"/>
    <property type="match status" value="1"/>
</dbReference>